<proteinExistence type="predicted"/>
<name>A0A844D388_9BURK</name>
<evidence type="ECO:0000313" key="3">
    <source>
        <dbReference type="Proteomes" id="UP000439986"/>
    </source>
</evidence>
<accession>A0A844D388</accession>
<dbReference type="AlphaFoldDB" id="A0A844D388"/>
<sequence length="101" mass="11360">MSTEAKKMKRPERRPAINSTGFSIHETTTASSDILADELAFINHYIASGHARGRAHSKAVILDGKPGYFFVTSVRIGWNERRECIMFSTLVDKDILLTDFD</sequence>
<organism evidence="2 3">
    <name type="scientific">Duganella aquatilis</name>
    <dbReference type="NCBI Taxonomy" id="2666082"/>
    <lineage>
        <taxon>Bacteria</taxon>
        <taxon>Pseudomonadati</taxon>
        <taxon>Pseudomonadota</taxon>
        <taxon>Betaproteobacteria</taxon>
        <taxon>Burkholderiales</taxon>
        <taxon>Oxalobacteraceae</taxon>
        <taxon>Telluria group</taxon>
        <taxon>Duganella</taxon>
    </lineage>
</organism>
<feature type="region of interest" description="Disordered" evidence="1">
    <location>
        <begin position="1"/>
        <end position="22"/>
    </location>
</feature>
<reference evidence="2 3" key="1">
    <citation type="submission" date="2019-11" db="EMBL/GenBank/DDBJ databases">
        <title>Novel species isolated from a subtropical stream in China.</title>
        <authorList>
            <person name="Lu H."/>
        </authorList>
    </citation>
    <scope>NUCLEOTIDE SEQUENCE [LARGE SCALE GENOMIC DNA]</scope>
    <source>
        <strain evidence="2 3">FT26W</strain>
    </source>
</reference>
<gene>
    <name evidence="2" type="ORF">GJ698_26040</name>
</gene>
<evidence type="ECO:0000256" key="1">
    <source>
        <dbReference type="SAM" id="MobiDB-lite"/>
    </source>
</evidence>
<keyword evidence="3" id="KW-1185">Reference proteome</keyword>
<comment type="caution">
    <text evidence="2">The sequence shown here is derived from an EMBL/GenBank/DDBJ whole genome shotgun (WGS) entry which is preliminary data.</text>
</comment>
<evidence type="ECO:0000313" key="2">
    <source>
        <dbReference type="EMBL" id="MRW87537.1"/>
    </source>
</evidence>
<dbReference type="EMBL" id="WKJL01000028">
    <property type="protein sequence ID" value="MRW87537.1"/>
    <property type="molecule type" value="Genomic_DNA"/>
</dbReference>
<dbReference type="Proteomes" id="UP000439986">
    <property type="component" value="Unassembled WGS sequence"/>
</dbReference>
<protein>
    <submittedName>
        <fullName evidence="2">Uncharacterized protein</fullName>
    </submittedName>
</protein>
<dbReference type="RefSeq" id="WP_154360776.1">
    <property type="nucleotide sequence ID" value="NZ_WKJL01000028.1"/>
</dbReference>